<comment type="caution">
    <text evidence="1">The sequence shown here is derived from an EMBL/GenBank/DDBJ whole genome shotgun (WGS) entry which is preliminary data.</text>
</comment>
<accession>A0A316AFV3</accession>
<name>A0A316AFV3_9ACTN</name>
<dbReference type="Pfam" id="PF00702">
    <property type="entry name" value="Hydrolase"/>
    <property type="match status" value="1"/>
</dbReference>
<dbReference type="PANTHER" id="PTHR43481:SF4">
    <property type="entry name" value="GLYCEROL-1-PHOSPHATE PHOSPHOHYDROLASE 1-RELATED"/>
    <property type="match status" value="1"/>
</dbReference>
<dbReference type="SFLD" id="SFLDS00003">
    <property type="entry name" value="Haloacid_Dehalogenase"/>
    <property type="match status" value="1"/>
</dbReference>
<sequence length="242" mass="25127">MLIPSSLPAVDTEPLPVPEGLPLGLDTLAGRTFDAVLFDMDGTLIDSGPAVVRSWMRWASEEGVDPALLAGKHGIPSAQIVAMLLPESRWAEATRRIDDIEVADTDGIVVLPGAREALSLPVGRAAIATSCTRPLADARIGATGLPVPSVVVTASDVERGKPDPAPYLLAAQRLGVDPSRCLVVEDAPAGITAGRAAGCATIAVATTHRVEQLQEARTDAVVVDLSQVRLVADDDGVRVLPS</sequence>
<dbReference type="Proteomes" id="UP000245469">
    <property type="component" value="Unassembled WGS sequence"/>
</dbReference>
<dbReference type="PRINTS" id="PR00413">
    <property type="entry name" value="HADHALOGNASE"/>
</dbReference>
<dbReference type="InterPro" id="IPR023214">
    <property type="entry name" value="HAD_sf"/>
</dbReference>
<dbReference type="PANTHER" id="PTHR43481">
    <property type="entry name" value="FRUCTOSE-1-PHOSPHATE PHOSPHATASE"/>
    <property type="match status" value="1"/>
</dbReference>
<dbReference type="Gene3D" id="3.40.50.1000">
    <property type="entry name" value="HAD superfamily/HAD-like"/>
    <property type="match status" value="1"/>
</dbReference>
<dbReference type="InterPro" id="IPR036412">
    <property type="entry name" value="HAD-like_sf"/>
</dbReference>
<dbReference type="EMBL" id="QGDQ01000001">
    <property type="protein sequence ID" value="PWJ56472.1"/>
    <property type="molecule type" value="Genomic_DNA"/>
</dbReference>
<dbReference type="AlphaFoldDB" id="A0A316AFV3"/>
<dbReference type="Gene3D" id="1.10.150.240">
    <property type="entry name" value="Putative phosphatase, domain 2"/>
    <property type="match status" value="1"/>
</dbReference>
<gene>
    <name evidence="1" type="ORF">BXY45_101450</name>
</gene>
<evidence type="ECO:0000313" key="2">
    <source>
        <dbReference type="Proteomes" id="UP000245469"/>
    </source>
</evidence>
<dbReference type="InterPro" id="IPR051806">
    <property type="entry name" value="HAD-like_SPP"/>
</dbReference>
<dbReference type="OrthoDB" id="9812856at2"/>
<reference evidence="1 2" key="1">
    <citation type="submission" date="2018-03" db="EMBL/GenBank/DDBJ databases">
        <title>Genomic Encyclopedia of Archaeal and Bacterial Type Strains, Phase II (KMG-II): from individual species to whole genera.</title>
        <authorList>
            <person name="Goeker M."/>
        </authorList>
    </citation>
    <scope>NUCLEOTIDE SEQUENCE [LARGE SCALE GENOMIC DNA]</scope>
    <source>
        <strain evidence="1 2">DSM 44889</strain>
    </source>
</reference>
<dbReference type="SUPFAM" id="SSF56784">
    <property type="entry name" value="HAD-like"/>
    <property type="match status" value="1"/>
</dbReference>
<organism evidence="1 2">
    <name type="scientific">Quadrisphaera granulorum</name>
    <dbReference type="NCBI Taxonomy" id="317664"/>
    <lineage>
        <taxon>Bacteria</taxon>
        <taxon>Bacillati</taxon>
        <taxon>Actinomycetota</taxon>
        <taxon>Actinomycetes</taxon>
        <taxon>Kineosporiales</taxon>
        <taxon>Kineosporiaceae</taxon>
        <taxon>Quadrisphaera</taxon>
    </lineage>
</organism>
<protein>
    <submittedName>
        <fullName evidence="1">Sugar-phosphatase</fullName>
    </submittedName>
</protein>
<dbReference type="SFLD" id="SFLDG01129">
    <property type="entry name" value="C1.5:_HAD__Beta-PGM__Phosphata"/>
    <property type="match status" value="1"/>
</dbReference>
<proteinExistence type="predicted"/>
<dbReference type="InterPro" id="IPR006439">
    <property type="entry name" value="HAD-SF_hydro_IA"/>
</dbReference>
<dbReference type="SFLD" id="SFLDG01135">
    <property type="entry name" value="C1.5.6:_HAD__Beta-PGM__Phospha"/>
    <property type="match status" value="1"/>
</dbReference>
<evidence type="ECO:0000313" key="1">
    <source>
        <dbReference type="EMBL" id="PWJ56472.1"/>
    </source>
</evidence>
<dbReference type="GO" id="GO:0050308">
    <property type="term" value="F:sugar-phosphatase activity"/>
    <property type="evidence" value="ECO:0007669"/>
    <property type="project" value="TreeGrafter"/>
</dbReference>
<keyword evidence="2" id="KW-1185">Reference proteome</keyword>
<dbReference type="InterPro" id="IPR023198">
    <property type="entry name" value="PGP-like_dom2"/>
</dbReference>
<dbReference type="NCBIfam" id="TIGR01509">
    <property type="entry name" value="HAD-SF-IA-v3"/>
    <property type="match status" value="1"/>
</dbReference>